<dbReference type="GO" id="GO:0010427">
    <property type="term" value="F:abscisic acid binding"/>
    <property type="evidence" value="ECO:0007669"/>
    <property type="project" value="TreeGrafter"/>
</dbReference>
<evidence type="ECO:0000313" key="4">
    <source>
        <dbReference type="EMBL" id="KAE8717718.1"/>
    </source>
</evidence>
<evidence type="ECO:0000256" key="2">
    <source>
        <dbReference type="ARBA" id="ARBA00022589"/>
    </source>
</evidence>
<evidence type="ECO:0000256" key="1">
    <source>
        <dbReference type="ARBA" id="ARBA00009744"/>
    </source>
</evidence>
<keyword evidence="2" id="KW-0017">Alkaloid metabolism</keyword>
<keyword evidence="5" id="KW-1185">Reference proteome</keyword>
<dbReference type="EMBL" id="VEPZ02000821">
    <property type="protein sequence ID" value="KAE8717718.1"/>
    <property type="molecule type" value="Genomic_DNA"/>
</dbReference>
<dbReference type="Gene3D" id="3.30.530.20">
    <property type="match status" value="1"/>
</dbReference>
<feature type="domain" description="Bet v I/Major latex protein" evidence="3">
    <location>
        <begin position="2"/>
        <end position="154"/>
    </location>
</feature>
<dbReference type="InterPro" id="IPR000916">
    <property type="entry name" value="Bet_v_I/MLP"/>
</dbReference>
<accession>A0A6A3BQM1</accession>
<evidence type="ECO:0000259" key="3">
    <source>
        <dbReference type="Pfam" id="PF00407"/>
    </source>
</evidence>
<protein>
    <submittedName>
        <fullName evidence="4">MLPputative-like protein</fullName>
    </submittedName>
</protein>
<reference evidence="4" key="1">
    <citation type="submission" date="2019-09" db="EMBL/GenBank/DDBJ databases">
        <title>Draft genome information of white flower Hibiscus syriacus.</title>
        <authorList>
            <person name="Kim Y.-M."/>
        </authorList>
    </citation>
    <scope>NUCLEOTIDE SEQUENCE [LARGE SCALE GENOMIC DNA]</scope>
    <source>
        <strain evidence="4">YM2019G1</strain>
    </source>
</reference>
<proteinExistence type="inferred from homology"/>
<dbReference type="GO" id="GO:0038023">
    <property type="term" value="F:signaling receptor activity"/>
    <property type="evidence" value="ECO:0007669"/>
    <property type="project" value="TreeGrafter"/>
</dbReference>
<sequence length="160" mass="17583">MHGQISSDTPVGVPAALIWDVYRGLELGRLVDKIAPDVLGRVEFLEGDGGVGTIAKLTFPPAPGSAESVYMKEKFTKIDDENLVKETEIIEGGYKALGFNMVRVRLEIIEKDSESCIVRSSIEYEGDDKLEDVVSHVSVKPLETMAEIIGKHLSEYKSTQ</sequence>
<dbReference type="PANTHER" id="PTHR31213:SF19">
    <property type="entry name" value="BET V I_MAJOR LATEX PROTEIN DOMAIN-CONTAINING PROTEIN"/>
    <property type="match status" value="1"/>
</dbReference>
<dbReference type="AlphaFoldDB" id="A0A6A3BQM1"/>
<dbReference type="Proteomes" id="UP000436088">
    <property type="component" value="Unassembled WGS sequence"/>
</dbReference>
<comment type="similarity">
    <text evidence="1">Belongs to the BetVI family.</text>
</comment>
<dbReference type="InterPro" id="IPR023393">
    <property type="entry name" value="START-like_dom_sf"/>
</dbReference>
<dbReference type="Pfam" id="PF00407">
    <property type="entry name" value="Bet_v_1"/>
    <property type="match status" value="1"/>
</dbReference>
<dbReference type="GO" id="GO:0005634">
    <property type="term" value="C:nucleus"/>
    <property type="evidence" value="ECO:0007669"/>
    <property type="project" value="TreeGrafter"/>
</dbReference>
<dbReference type="GO" id="GO:0004864">
    <property type="term" value="F:protein phosphatase inhibitor activity"/>
    <property type="evidence" value="ECO:0007669"/>
    <property type="project" value="TreeGrafter"/>
</dbReference>
<name>A0A6A3BQM1_HIBSY</name>
<dbReference type="CDD" id="cd07816">
    <property type="entry name" value="Bet_v1-like"/>
    <property type="match status" value="1"/>
</dbReference>
<dbReference type="GO" id="GO:0009820">
    <property type="term" value="P:alkaloid metabolic process"/>
    <property type="evidence" value="ECO:0007669"/>
    <property type="project" value="UniProtKB-KW"/>
</dbReference>
<dbReference type="PANTHER" id="PTHR31213">
    <property type="entry name" value="OS08G0374000 PROTEIN-RELATED"/>
    <property type="match status" value="1"/>
</dbReference>
<dbReference type="InterPro" id="IPR050279">
    <property type="entry name" value="Plant_def-hormone_signal"/>
</dbReference>
<evidence type="ECO:0000313" key="5">
    <source>
        <dbReference type="Proteomes" id="UP000436088"/>
    </source>
</evidence>
<comment type="caution">
    <text evidence="4">The sequence shown here is derived from an EMBL/GenBank/DDBJ whole genome shotgun (WGS) entry which is preliminary data.</text>
</comment>
<organism evidence="4 5">
    <name type="scientific">Hibiscus syriacus</name>
    <name type="common">Rose of Sharon</name>
    <dbReference type="NCBI Taxonomy" id="106335"/>
    <lineage>
        <taxon>Eukaryota</taxon>
        <taxon>Viridiplantae</taxon>
        <taxon>Streptophyta</taxon>
        <taxon>Embryophyta</taxon>
        <taxon>Tracheophyta</taxon>
        <taxon>Spermatophyta</taxon>
        <taxon>Magnoliopsida</taxon>
        <taxon>eudicotyledons</taxon>
        <taxon>Gunneridae</taxon>
        <taxon>Pentapetalae</taxon>
        <taxon>rosids</taxon>
        <taxon>malvids</taxon>
        <taxon>Malvales</taxon>
        <taxon>Malvaceae</taxon>
        <taxon>Malvoideae</taxon>
        <taxon>Hibiscus</taxon>
    </lineage>
</organism>
<dbReference type="GO" id="GO:0009738">
    <property type="term" value="P:abscisic acid-activated signaling pathway"/>
    <property type="evidence" value="ECO:0007669"/>
    <property type="project" value="TreeGrafter"/>
</dbReference>
<gene>
    <name evidence="4" type="ORF">F3Y22_tig00110030pilonHSYRG00115</name>
</gene>
<dbReference type="SUPFAM" id="SSF55961">
    <property type="entry name" value="Bet v1-like"/>
    <property type="match status" value="1"/>
</dbReference>
<dbReference type="OrthoDB" id="1879545at2759"/>
<dbReference type="GO" id="GO:0005737">
    <property type="term" value="C:cytoplasm"/>
    <property type="evidence" value="ECO:0007669"/>
    <property type="project" value="TreeGrafter"/>
</dbReference>
<dbReference type="GO" id="GO:0006952">
    <property type="term" value="P:defense response"/>
    <property type="evidence" value="ECO:0007669"/>
    <property type="project" value="InterPro"/>
</dbReference>